<gene>
    <name evidence="1" type="ORF">OAN307_c32970</name>
</gene>
<evidence type="ECO:0000313" key="2">
    <source>
        <dbReference type="Proteomes" id="UP000005307"/>
    </source>
</evidence>
<dbReference type="KEGG" id="oat:OAN307_c32970"/>
<dbReference type="STRING" id="391626.OAN307_c32970"/>
<dbReference type="EMBL" id="CP003740">
    <property type="protein sequence ID" value="AGI68807.1"/>
    <property type="molecule type" value="Genomic_DNA"/>
</dbReference>
<protein>
    <submittedName>
        <fullName evidence="1">Uncharacterized protein</fullName>
    </submittedName>
</protein>
<dbReference type="AlphaFoldDB" id="M9R9B8"/>
<name>M9R9B8_9RHOB</name>
<evidence type="ECO:0000313" key="1">
    <source>
        <dbReference type="EMBL" id="AGI68807.1"/>
    </source>
</evidence>
<dbReference type="RefSeq" id="WP_015500785.1">
    <property type="nucleotide sequence ID" value="NC_020911.1"/>
</dbReference>
<keyword evidence="2" id="KW-1185">Reference proteome</keyword>
<sequence length="219" mass="24664">MIGINDMIVFSNDCTDGTDIIPERLDELGIVRHLTNPSVFNKKSHHHWQVIRYVNTPARLKRSDWVVNFDVDEFICINVGDGTLHDLFSAVDGANVITMSQQDFGSCGLNTYYDKLVIGQFEYGCNYFGSYNVKEEKRGTKTLTHKSANASYFANHSPNIEKQNLAGVKYVNGSGVPLDKKMLCEDVKSLLAPDFGFDLVQLNHYAIKGLSPLLRRHLM</sequence>
<organism evidence="1 2">
    <name type="scientific">Octadecabacter antarcticus 307</name>
    <dbReference type="NCBI Taxonomy" id="391626"/>
    <lineage>
        <taxon>Bacteria</taxon>
        <taxon>Pseudomonadati</taxon>
        <taxon>Pseudomonadota</taxon>
        <taxon>Alphaproteobacteria</taxon>
        <taxon>Rhodobacterales</taxon>
        <taxon>Roseobacteraceae</taxon>
        <taxon>Octadecabacter</taxon>
    </lineage>
</organism>
<accession>M9R9B8</accession>
<dbReference type="Proteomes" id="UP000005307">
    <property type="component" value="Chromosome"/>
</dbReference>
<dbReference type="HOGENOM" id="CLU_1260378_0_0_5"/>
<proteinExistence type="predicted"/>
<dbReference type="Pfam" id="PF13704">
    <property type="entry name" value="Glyco_tranf_2_4"/>
    <property type="match status" value="1"/>
</dbReference>
<reference evidence="1 2" key="1">
    <citation type="journal article" date="2013" name="PLoS ONE">
        <title>Poles Apart: Arctic and Antarctic Octadecabacter strains Share High Genome Plasticity and a New Type of Xanthorhodopsin.</title>
        <authorList>
            <person name="Vollmers J."/>
            <person name="Voget S."/>
            <person name="Dietrich S."/>
            <person name="Gollnow K."/>
            <person name="Smits M."/>
            <person name="Meyer K."/>
            <person name="Brinkhoff T."/>
            <person name="Simon M."/>
            <person name="Daniel R."/>
        </authorList>
    </citation>
    <scope>NUCLEOTIDE SEQUENCE [LARGE SCALE GENOMIC DNA]</scope>
    <source>
        <strain evidence="1 2">307</strain>
    </source>
</reference>
<dbReference type="eggNOG" id="COG0463">
    <property type="taxonomic scope" value="Bacteria"/>
</dbReference>